<accession>A0ABS6SDS0</accession>
<protein>
    <recommendedName>
        <fullName evidence="5">Lipoprotein</fullName>
    </recommendedName>
</protein>
<comment type="caution">
    <text evidence="3">The sequence shown here is derived from an EMBL/GenBank/DDBJ whole genome shotgun (WGS) entry which is preliminary data.</text>
</comment>
<reference evidence="3 4" key="1">
    <citation type="submission" date="2021-04" db="EMBL/GenBank/DDBJ databases">
        <authorList>
            <person name="Pira H."/>
            <person name="Risdian C."/>
            <person name="Wink J."/>
        </authorList>
    </citation>
    <scope>NUCLEOTIDE SEQUENCE [LARGE SCALE GENOMIC DNA]</scope>
    <source>
        <strain evidence="3 4">WHA3</strain>
    </source>
</reference>
<name>A0ABS6SDS0_9SPHN</name>
<dbReference type="Proteomes" id="UP000722336">
    <property type="component" value="Unassembled WGS sequence"/>
</dbReference>
<dbReference type="RefSeq" id="WP_218445225.1">
    <property type="nucleotide sequence ID" value="NZ_JAGSPA010000002.1"/>
</dbReference>
<keyword evidence="4" id="KW-1185">Reference proteome</keyword>
<dbReference type="PROSITE" id="PS51257">
    <property type="entry name" value="PROKAR_LIPOPROTEIN"/>
    <property type="match status" value="1"/>
</dbReference>
<organism evidence="3 4">
    <name type="scientific">Pacificimonas pallii</name>
    <dbReference type="NCBI Taxonomy" id="2827236"/>
    <lineage>
        <taxon>Bacteria</taxon>
        <taxon>Pseudomonadati</taxon>
        <taxon>Pseudomonadota</taxon>
        <taxon>Alphaproteobacteria</taxon>
        <taxon>Sphingomonadales</taxon>
        <taxon>Sphingosinicellaceae</taxon>
        <taxon>Pacificimonas</taxon>
    </lineage>
</organism>
<evidence type="ECO:0000313" key="4">
    <source>
        <dbReference type="Proteomes" id="UP000722336"/>
    </source>
</evidence>
<sequence>MRNLILLCAGALSMTACAPSPYYVQGQVLIPGEVPRNAYGKPVLSAMKPPPAITEVGSSFGGGAADIPDIKPLPTSPDRPLR</sequence>
<evidence type="ECO:0008006" key="5">
    <source>
        <dbReference type="Google" id="ProtNLM"/>
    </source>
</evidence>
<feature type="region of interest" description="Disordered" evidence="1">
    <location>
        <begin position="61"/>
        <end position="82"/>
    </location>
</feature>
<evidence type="ECO:0000256" key="1">
    <source>
        <dbReference type="SAM" id="MobiDB-lite"/>
    </source>
</evidence>
<feature type="signal peptide" evidence="2">
    <location>
        <begin position="1"/>
        <end position="18"/>
    </location>
</feature>
<feature type="chain" id="PRO_5045050017" description="Lipoprotein" evidence="2">
    <location>
        <begin position="19"/>
        <end position="82"/>
    </location>
</feature>
<proteinExistence type="predicted"/>
<evidence type="ECO:0000256" key="2">
    <source>
        <dbReference type="SAM" id="SignalP"/>
    </source>
</evidence>
<dbReference type="EMBL" id="JAGSPA010000002">
    <property type="protein sequence ID" value="MBV7256568.1"/>
    <property type="molecule type" value="Genomic_DNA"/>
</dbReference>
<evidence type="ECO:0000313" key="3">
    <source>
        <dbReference type="EMBL" id="MBV7256568.1"/>
    </source>
</evidence>
<keyword evidence="2" id="KW-0732">Signal</keyword>
<gene>
    <name evidence="3" type="ORF">KCG44_07190</name>
</gene>